<organism evidence="1">
    <name type="scientific">bioreactor metagenome</name>
    <dbReference type="NCBI Taxonomy" id="1076179"/>
    <lineage>
        <taxon>unclassified sequences</taxon>
        <taxon>metagenomes</taxon>
        <taxon>ecological metagenomes</taxon>
    </lineage>
</organism>
<protein>
    <submittedName>
        <fullName evidence="1">Uncharacterized protein</fullName>
    </submittedName>
</protein>
<comment type="caution">
    <text evidence="1">The sequence shown here is derived from an EMBL/GenBank/DDBJ whole genome shotgun (WGS) entry which is preliminary data.</text>
</comment>
<proteinExistence type="predicted"/>
<name>A0A645AX35_9ZZZZ</name>
<sequence>MKICKVVTILFVLMLVTSSVFAAPGGQAGGAVNPPGQTTYGPDDWSLSDCIQWSREAGFWNVENQPNDFVHWWLFGYTE</sequence>
<accession>A0A645AX35</accession>
<reference evidence="1" key="1">
    <citation type="submission" date="2019-08" db="EMBL/GenBank/DDBJ databases">
        <authorList>
            <person name="Kucharzyk K."/>
            <person name="Murdoch R.W."/>
            <person name="Higgins S."/>
            <person name="Loffler F."/>
        </authorList>
    </citation>
    <scope>NUCLEOTIDE SEQUENCE</scope>
</reference>
<dbReference type="AlphaFoldDB" id="A0A645AX35"/>
<gene>
    <name evidence="1" type="ORF">SDC9_104178</name>
</gene>
<evidence type="ECO:0000313" key="1">
    <source>
        <dbReference type="EMBL" id="MPM57356.1"/>
    </source>
</evidence>
<dbReference type="EMBL" id="VSSQ01016228">
    <property type="protein sequence ID" value="MPM57356.1"/>
    <property type="molecule type" value="Genomic_DNA"/>
</dbReference>